<comment type="caution">
    <text evidence="5">The sequence shown here is derived from an EMBL/GenBank/DDBJ whole genome shotgun (WGS) entry which is preliminary data.</text>
</comment>
<dbReference type="OrthoDB" id="9785015at2"/>
<keyword evidence="2 4" id="KW-0479">Metal-binding</keyword>
<sequence length="260" mass="29157">MKWTSTLNSILIGCTLFIISACGYQKDDHNKVTIAVASNMRYAIEDIAKKFTQKTGIVCELIISSSGKLTAQIKEGAPYHIFISANMKYPYELFENGLTTKNPEIYAYGKLILWTMIDDITPSLQMLENKQIKHIALANPKTAPYGSSTIEILEHYELYDNLKHKLVFGESISQTNQFIVSKSAEIGFTSKSVVLSSQMKNKGNWVDIDKAVYSPITQGVVMIKQKNRVAANTKQFYNFLFSSDAKGILEGYGYDVNTNK</sequence>
<accession>A0A554VRT4</accession>
<dbReference type="Pfam" id="PF13531">
    <property type="entry name" value="SBP_bac_11"/>
    <property type="match status" value="1"/>
</dbReference>
<dbReference type="GO" id="GO:0030973">
    <property type="term" value="F:molybdate ion binding"/>
    <property type="evidence" value="ECO:0007669"/>
    <property type="project" value="InterPro"/>
</dbReference>
<gene>
    <name evidence="5" type="primary">modA</name>
    <name evidence="5" type="ORF">FOF46_01620</name>
</gene>
<evidence type="ECO:0000256" key="2">
    <source>
        <dbReference type="ARBA" id="ARBA00022723"/>
    </source>
</evidence>
<evidence type="ECO:0000313" key="6">
    <source>
        <dbReference type="Proteomes" id="UP000318833"/>
    </source>
</evidence>
<protein>
    <submittedName>
        <fullName evidence="5">Molybdate ABC transporter substrate-binding protein</fullName>
    </submittedName>
</protein>
<dbReference type="InterPro" id="IPR044084">
    <property type="entry name" value="AvModA-like_subst-bd"/>
</dbReference>
<dbReference type="InterPro" id="IPR005950">
    <property type="entry name" value="ModA"/>
</dbReference>
<dbReference type="GO" id="GO:0015689">
    <property type="term" value="P:molybdate ion transport"/>
    <property type="evidence" value="ECO:0007669"/>
    <property type="project" value="InterPro"/>
</dbReference>
<evidence type="ECO:0000256" key="1">
    <source>
        <dbReference type="ARBA" id="ARBA00009175"/>
    </source>
</evidence>
<keyword evidence="3" id="KW-0732">Signal</keyword>
<name>A0A554VRT4_9FLAO</name>
<reference evidence="5 6" key="1">
    <citation type="submission" date="2019-07" db="EMBL/GenBank/DDBJ databases">
        <title>The draft genome sequence of Aquimarina algiphila M91.</title>
        <authorList>
            <person name="Meng X."/>
        </authorList>
    </citation>
    <scope>NUCLEOTIDE SEQUENCE [LARGE SCALE GENOMIC DNA]</scope>
    <source>
        <strain evidence="5 6">M91</strain>
    </source>
</reference>
<organism evidence="5 6">
    <name type="scientific">Aquimarina algiphila</name>
    <dbReference type="NCBI Taxonomy" id="2047982"/>
    <lineage>
        <taxon>Bacteria</taxon>
        <taxon>Pseudomonadati</taxon>
        <taxon>Bacteroidota</taxon>
        <taxon>Flavobacteriia</taxon>
        <taxon>Flavobacteriales</taxon>
        <taxon>Flavobacteriaceae</taxon>
        <taxon>Aquimarina</taxon>
    </lineage>
</organism>
<dbReference type="GO" id="GO:0046872">
    <property type="term" value="F:metal ion binding"/>
    <property type="evidence" value="ECO:0007669"/>
    <property type="project" value="UniProtKB-KW"/>
</dbReference>
<dbReference type="Proteomes" id="UP000318833">
    <property type="component" value="Unassembled WGS sequence"/>
</dbReference>
<proteinExistence type="inferred from homology"/>
<evidence type="ECO:0000313" key="5">
    <source>
        <dbReference type="EMBL" id="TSE11355.1"/>
    </source>
</evidence>
<keyword evidence="4" id="KW-0500">Molybdenum</keyword>
<dbReference type="AlphaFoldDB" id="A0A554VRT4"/>
<evidence type="ECO:0000256" key="4">
    <source>
        <dbReference type="PIRSR" id="PIRSR004846-1"/>
    </source>
</evidence>
<keyword evidence="6" id="KW-1185">Reference proteome</keyword>
<dbReference type="EMBL" id="VLNR01000002">
    <property type="protein sequence ID" value="TSE11355.1"/>
    <property type="molecule type" value="Genomic_DNA"/>
</dbReference>
<dbReference type="PANTHER" id="PTHR30632:SF14">
    <property type="entry name" value="TUNGSTATE_MOLYBDATE_CHROMATE-BINDING PROTEIN MODA"/>
    <property type="match status" value="1"/>
</dbReference>
<evidence type="ECO:0000256" key="3">
    <source>
        <dbReference type="ARBA" id="ARBA00022729"/>
    </source>
</evidence>
<dbReference type="PROSITE" id="PS51257">
    <property type="entry name" value="PROKAR_LIPOPROTEIN"/>
    <property type="match status" value="1"/>
</dbReference>
<feature type="binding site" evidence="4">
    <location>
        <position position="172"/>
    </location>
    <ligand>
        <name>molybdate</name>
        <dbReference type="ChEBI" id="CHEBI:36264"/>
    </ligand>
</feature>
<dbReference type="NCBIfam" id="TIGR01256">
    <property type="entry name" value="modA"/>
    <property type="match status" value="1"/>
</dbReference>
<comment type="similarity">
    <text evidence="1">Belongs to the bacterial solute-binding protein ModA family.</text>
</comment>
<feature type="binding site" evidence="4">
    <location>
        <position position="66"/>
    </location>
    <ligand>
        <name>molybdate</name>
        <dbReference type="ChEBI" id="CHEBI:36264"/>
    </ligand>
</feature>
<dbReference type="CDD" id="cd13539">
    <property type="entry name" value="PBP2_AvModA"/>
    <property type="match status" value="1"/>
</dbReference>
<dbReference type="SUPFAM" id="SSF53850">
    <property type="entry name" value="Periplasmic binding protein-like II"/>
    <property type="match status" value="1"/>
</dbReference>
<dbReference type="PIRSF" id="PIRSF004846">
    <property type="entry name" value="ModA"/>
    <property type="match status" value="1"/>
</dbReference>
<dbReference type="PANTHER" id="PTHR30632">
    <property type="entry name" value="MOLYBDATE-BINDING PERIPLASMIC PROTEIN"/>
    <property type="match status" value="1"/>
</dbReference>
<dbReference type="RefSeq" id="WP_143915269.1">
    <property type="nucleotide sequence ID" value="NZ_CANLFO010000005.1"/>
</dbReference>
<dbReference type="InterPro" id="IPR050682">
    <property type="entry name" value="ModA/WtpA"/>
</dbReference>
<dbReference type="Gene3D" id="3.40.190.10">
    <property type="entry name" value="Periplasmic binding protein-like II"/>
    <property type="match status" value="2"/>
</dbReference>